<protein>
    <recommendedName>
        <fullName evidence="8">3-hydroxydecanoyl-[acyl-carrier-protein] dehydratase</fullName>
        <ecNumber evidence="7">4.2.1.59</ecNumber>
        <ecNumber evidence="6">5.3.3.14</ecNumber>
    </recommendedName>
    <alternativeName>
        <fullName evidence="17">3-hydroxyacyl-[acyl-carrier-protein] dehydratase FabA</fullName>
    </alternativeName>
    <alternativeName>
        <fullName evidence="18">Beta-hydroxydecanoyl thioester dehydrase</fullName>
    </alternativeName>
    <alternativeName>
        <fullName evidence="16">Trans-2-decenoyl-[acyl-carrier-protein] isomerase</fullName>
    </alternativeName>
</protein>
<dbReference type="CDD" id="cd01287">
    <property type="entry name" value="FabA"/>
    <property type="match status" value="1"/>
</dbReference>
<dbReference type="EC" id="5.3.3.14" evidence="6"/>
<comment type="similarity">
    <text evidence="4">Belongs to the thioester dehydratase family. FabA subfamily.</text>
</comment>
<comment type="subcellular location">
    <subcellularLocation>
        <location evidence="2">Cytoplasm</location>
    </subcellularLocation>
</comment>
<evidence type="ECO:0000256" key="8">
    <source>
        <dbReference type="ARBA" id="ARBA00017810"/>
    </source>
</evidence>
<evidence type="ECO:0000313" key="20">
    <source>
        <dbReference type="Proteomes" id="UP001144280"/>
    </source>
</evidence>
<comment type="subunit">
    <text evidence="5">Homodimer.</text>
</comment>
<evidence type="ECO:0000256" key="4">
    <source>
        <dbReference type="ARBA" id="ARBA00006714"/>
    </source>
</evidence>
<evidence type="ECO:0000256" key="7">
    <source>
        <dbReference type="ARBA" id="ARBA00013167"/>
    </source>
</evidence>
<keyword evidence="20" id="KW-1185">Reference proteome</keyword>
<comment type="catalytic activity">
    <reaction evidence="1">
        <text>a (3R)-hydroxyacyl-[ACP] = a (2E)-enoyl-[ACP] + H2O</text>
        <dbReference type="Rhea" id="RHEA:13097"/>
        <dbReference type="Rhea" id="RHEA-COMP:9925"/>
        <dbReference type="Rhea" id="RHEA-COMP:9945"/>
        <dbReference type="ChEBI" id="CHEBI:15377"/>
        <dbReference type="ChEBI" id="CHEBI:78784"/>
        <dbReference type="ChEBI" id="CHEBI:78827"/>
        <dbReference type="EC" id="4.2.1.59"/>
    </reaction>
</comment>
<accession>A0ABQ5QQY8</accession>
<name>A0ABQ5QQY8_9ACTN</name>
<keyword evidence="11" id="KW-0276">Fatty acid metabolism</keyword>
<dbReference type="SUPFAM" id="SSF54637">
    <property type="entry name" value="Thioesterase/thiol ester dehydrase-isomerase"/>
    <property type="match status" value="2"/>
</dbReference>
<dbReference type="Proteomes" id="UP001144280">
    <property type="component" value="Unassembled WGS sequence"/>
</dbReference>
<proteinExistence type="inferred from homology"/>
<evidence type="ECO:0000256" key="5">
    <source>
        <dbReference type="ARBA" id="ARBA00011738"/>
    </source>
</evidence>
<evidence type="ECO:0000256" key="18">
    <source>
        <dbReference type="ARBA" id="ARBA00032821"/>
    </source>
</evidence>
<evidence type="ECO:0000256" key="11">
    <source>
        <dbReference type="ARBA" id="ARBA00022832"/>
    </source>
</evidence>
<comment type="pathway">
    <text evidence="3">Lipid metabolism; fatty acid biosynthesis.</text>
</comment>
<keyword evidence="15" id="KW-0456">Lyase</keyword>
<comment type="caution">
    <text evidence="19">The sequence shown here is derived from an EMBL/GenBank/DDBJ whole genome shotgun (WGS) entry which is preliminary data.</text>
</comment>
<dbReference type="Gene3D" id="3.10.129.10">
    <property type="entry name" value="Hotdog Thioesterase"/>
    <property type="match status" value="2"/>
</dbReference>
<dbReference type="PANTHER" id="PTHR30272:SF8">
    <property type="entry name" value="3-HYDROXYDECANOYL-[ACYL-CARRIER-PROTEIN] DEHYDRATASE"/>
    <property type="match status" value="1"/>
</dbReference>
<evidence type="ECO:0000256" key="9">
    <source>
        <dbReference type="ARBA" id="ARBA00022490"/>
    </source>
</evidence>
<keyword evidence="14" id="KW-0413">Isomerase</keyword>
<evidence type="ECO:0000256" key="14">
    <source>
        <dbReference type="ARBA" id="ARBA00023235"/>
    </source>
</evidence>
<dbReference type="InterPro" id="IPR029069">
    <property type="entry name" value="HotDog_dom_sf"/>
</dbReference>
<evidence type="ECO:0000256" key="2">
    <source>
        <dbReference type="ARBA" id="ARBA00004496"/>
    </source>
</evidence>
<keyword evidence="9" id="KW-0963">Cytoplasm</keyword>
<dbReference type="PANTHER" id="PTHR30272">
    <property type="entry name" value="3-HYDROXYACYL-[ACYL-CARRIER-PROTEIN] DEHYDRATASE"/>
    <property type="match status" value="1"/>
</dbReference>
<evidence type="ECO:0000256" key="17">
    <source>
        <dbReference type="ARBA" id="ARBA00032302"/>
    </source>
</evidence>
<evidence type="ECO:0000256" key="12">
    <source>
        <dbReference type="ARBA" id="ARBA00023098"/>
    </source>
</evidence>
<dbReference type="InterPro" id="IPR013114">
    <property type="entry name" value="FabA_FabZ"/>
</dbReference>
<evidence type="ECO:0000313" key="19">
    <source>
        <dbReference type="EMBL" id="GLH96286.1"/>
    </source>
</evidence>
<dbReference type="Gene3D" id="3.10.129.110">
    <property type="entry name" value="Polyketide synthase dehydratase"/>
    <property type="match status" value="1"/>
</dbReference>
<evidence type="ECO:0000256" key="15">
    <source>
        <dbReference type="ARBA" id="ARBA00023239"/>
    </source>
</evidence>
<evidence type="ECO:0000256" key="16">
    <source>
        <dbReference type="ARBA" id="ARBA00031656"/>
    </source>
</evidence>
<dbReference type="InterPro" id="IPR042104">
    <property type="entry name" value="PKS_dehydratase_sf"/>
</dbReference>
<evidence type="ECO:0000256" key="13">
    <source>
        <dbReference type="ARBA" id="ARBA00023160"/>
    </source>
</evidence>
<keyword evidence="13" id="KW-0275">Fatty acid biosynthesis</keyword>
<dbReference type="InterPro" id="IPR010083">
    <property type="entry name" value="FabA"/>
</dbReference>
<evidence type="ECO:0000256" key="3">
    <source>
        <dbReference type="ARBA" id="ARBA00005194"/>
    </source>
</evidence>
<gene>
    <name evidence="19" type="ORF">Pa4123_15600</name>
</gene>
<dbReference type="EMBL" id="BSDI01000007">
    <property type="protein sequence ID" value="GLH96286.1"/>
    <property type="molecule type" value="Genomic_DNA"/>
</dbReference>
<evidence type="ECO:0000256" key="6">
    <source>
        <dbReference type="ARBA" id="ARBA00012677"/>
    </source>
</evidence>
<keyword evidence="12" id="KW-0443">Lipid metabolism</keyword>
<reference evidence="19" key="1">
    <citation type="submission" date="2022-12" db="EMBL/GenBank/DDBJ databases">
        <title>New Phytohabitans aurantiacus sp. RD004123 nov., an actinomycete isolated from soil.</title>
        <authorList>
            <person name="Triningsih D.W."/>
            <person name="Harunari E."/>
            <person name="Igarashi Y."/>
        </authorList>
    </citation>
    <scope>NUCLEOTIDE SEQUENCE</scope>
    <source>
        <strain evidence="19">RD004123</strain>
    </source>
</reference>
<dbReference type="Pfam" id="PF07977">
    <property type="entry name" value="FabA"/>
    <property type="match status" value="2"/>
</dbReference>
<organism evidence="19 20">
    <name type="scientific">Phytohabitans aurantiacus</name>
    <dbReference type="NCBI Taxonomy" id="3016789"/>
    <lineage>
        <taxon>Bacteria</taxon>
        <taxon>Bacillati</taxon>
        <taxon>Actinomycetota</taxon>
        <taxon>Actinomycetes</taxon>
        <taxon>Micromonosporales</taxon>
        <taxon>Micromonosporaceae</taxon>
    </lineage>
</organism>
<keyword evidence="10" id="KW-0444">Lipid biosynthesis</keyword>
<evidence type="ECO:0000256" key="10">
    <source>
        <dbReference type="ARBA" id="ARBA00022516"/>
    </source>
</evidence>
<evidence type="ECO:0000256" key="1">
    <source>
        <dbReference type="ARBA" id="ARBA00001055"/>
    </source>
</evidence>
<sequence>MDGVPVLHARGAALRLVADWPLEHWRQLGPPRVQATGEVVPLALLGGLAEHRDEPPGTVVHGYRQLLASAWGRPSEVVGDASVDASPRVCRLPGPPYLMVSRIVAVDGAPGELGVGTRAVAEYDVPEQVWFFEQNDCPTMPMAVLMEVVLQPCGWLAAYVGSIRDADADLRFRNLDGAGTVLGEVRPGTRCLRSEVELLSVARQGDVVVERFGIRCLADGVPVFELTAVFGFFPQEAFDNQVGMPPSTEELDRYRLDGGEVVPLPDAGVRLAGPMLLMLDRVTGYRPDGGRAGLGLLRAEKDVDAGEWFFKCHFFQDPVWPGSLGIEAMCQLLRYYLVRRGALVGLRRPRFEPVMPGRELTWRYRGQVVPGDGLVTVEMEILEYAEDARGRYAVADAWLWVDGRRIYHATGLGVRVVPDDPSLHVDRVLDPARDTWVNDHCPSWTVPTLPMMSIVDALASAAASYSGQDVLGVYDVRLRRWLPVEEPVRLRVELDGPRVRLLTAPESSVDPAFDVVATGTVQLGTPGARPAPFAPLAGAAPAPIPYETGAIFHGPAFQYLTSVWIGPTGCTGVLDAGRGRVPRGQLNQGLLDAALHAIPHHDLSRWAPEVTSGWVGVPHRLRGLELFESLPDAGTVVAEARFAGFDKDNPLLVEIDIQLQMDGRVLAAMRMVEILLPLYGYGAASHADRRTFLRDLIYVDGCGLSRTVDGSTVLTVDEVDATDRFPNRVAPVYVLPAGSRGSDHVPVIAAKDHVARLLRVHPSAVEVGASLDSAEVAGDPRRRLTIHVEQDGHQVRVRSY</sequence>
<dbReference type="EC" id="4.2.1.59" evidence="7"/>